<dbReference type="Proteomes" id="UP001580346">
    <property type="component" value="Unassembled WGS sequence"/>
</dbReference>
<dbReference type="EMBL" id="JBHHMI010000005">
    <property type="protein sequence ID" value="MFB5266811.1"/>
    <property type="molecule type" value="Genomic_DNA"/>
</dbReference>
<gene>
    <name evidence="2" type="ORF">ACE41H_08425</name>
</gene>
<sequence length="212" mass="24216">MEKRKALLLGDYTYPEFHPLQGVDREVTHILQDWMTVQCSENRKMLLKENISGFDLCISYVDNWKDPISPQQTAGLLSYVSGGGGLLVLHNGISMNNNYEIAQLLGAKFTRHPAYAPLEFRTAAPDHPVMESITSFSMDEEPYRFEFDPFTQKTVLMEYELDGDIRPAAWAHSYGLGRVVYLMPGHHQTTFQNENFRRLMVQAAKWAARLPG</sequence>
<organism evidence="2 3">
    <name type="scientific">Paenibacillus enshidis</name>
    <dbReference type="NCBI Taxonomy" id="1458439"/>
    <lineage>
        <taxon>Bacteria</taxon>
        <taxon>Bacillati</taxon>
        <taxon>Bacillota</taxon>
        <taxon>Bacilli</taxon>
        <taxon>Bacillales</taxon>
        <taxon>Paenibacillaceae</taxon>
        <taxon>Paenibacillus</taxon>
    </lineage>
</organism>
<name>A0ABV5ARG8_9BACL</name>
<accession>A0ABV5ARG8</accession>
<reference evidence="2 3" key="1">
    <citation type="submission" date="2024-09" db="EMBL/GenBank/DDBJ databases">
        <title>Paenibacillus zeirhizospherea sp. nov., isolated from surface of the maize (Zea mays) roots in a horticulture field, Hungary.</title>
        <authorList>
            <person name="Marton D."/>
            <person name="Farkas M."/>
            <person name="Bedics A."/>
            <person name="Toth E."/>
            <person name="Tancsics A."/>
            <person name="Boka K."/>
            <person name="Maroti G."/>
            <person name="Kriszt B."/>
            <person name="Cserhati M."/>
        </authorList>
    </citation>
    <scope>NUCLEOTIDE SEQUENCE [LARGE SCALE GENOMIC DNA]</scope>
    <source>
        <strain evidence="2 3">KCTC 33519</strain>
    </source>
</reference>
<keyword evidence="3" id="KW-1185">Reference proteome</keyword>
<evidence type="ECO:0000313" key="3">
    <source>
        <dbReference type="Proteomes" id="UP001580346"/>
    </source>
</evidence>
<protein>
    <submittedName>
        <fullName evidence="2">ThuA domain-containing protein</fullName>
    </submittedName>
</protein>
<evidence type="ECO:0000313" key="2">
    <source>
        <dbReference type="EMBL" id="MFB5266811.1"/>
    </source>
</evidence>
<dbReference type="PANTHER" id="PTHR40469:SF2">
    <property type="entry name" value="GALACTOSE-BINDING DOMAIN-LIKE SUPERFAMILY PROTEIN"/>
    <property type="match status" value="1"/>
</dbReference>
<dbReference type="SUPFAM" id="SSF52317">
    <property type="entry name" value="Class I glutamine amidotransferase-like"/>
    <property type="match status" value="1"/>
</dbReference>
<dbReference type="RefSeq" id="WP_375354703.1">
    <property type="nucleotide sequence ID" value="NZ_JBHHMI010000005.1"/>
</dbReference>
<dbReference type="PANTHER" id="PTHR40469">
    <property type="entry name" value="SECRETED GLYCOSYL HYDROLASE"/>
    <property type="match status" value="1"/>
</dbReference>
<feature type="domain" description="ThuA-like" evidence="1">
    <location>
        <begin position="34"/>
        <end position="207"/>
    </location>
</feature>
<dbReference type="InterPro" id="IPR029010">
    <property type="entry name" value="ThuA-like"/>
</dbReference>
<proteinExistence type="predicted"/>
<comment type="caution">
    <text evidence="2">The sequence shown here is derived from an EMBL/GenBank/DDBJ whole genome shotgun (WGS) entry which is preliminary data.</text>
</comment>
<dbReference type="Gene3D" id="3.40.50.880">
    <property type="match status" value="1"/>
</dbReference>
<dbReference type="Pfam" id="PF06283">
    <property type="entry name" value="ThuA"/>
    <property type="match status" value="1"/>
</dbReference>
<evidence type="ECO:0000259" key="1">
    <source>
        <dbReference type="Pfam" id="PF06283"/>
    </source>
</evidence>
<dbReference type="InterPro" id="IPR029062">
    <property type="entry name" value="Class_I_gatase-like"/>
</dbReference>